<evidence type="ECO:0000313" key="10">
    <source>
        <dbReference type="Proteomes" id="UP001449795"/>
    </source>
</evidence>
<comment type="subcellular location">
    <subcellularLocation>
        <location evidence="2">Cell inner membrane</location>
        <topology evidence="2">Multi-pass membrane protein</topology>
    </subcellularLocation>
</comment>
<reference evidence="9 10" key="1">
    <citation type="submission" date="2024-04" db="EMBL/GenBank/DDBJ databases">
        <title>Complete genome sequence of Nguyenibacter vanlangesis HBCM-1154, a strain capable of nitrogen fixation, IAA production, and phosphorus solubilization isolated from sugarcane soil.</title>
        <authorList>
            <person name="MY HANH P."/>
        </authorList>
    </citation>
    <scope>NUCLEOTIDE SEQUENCE [LARGE SCALE GENOMIC DNA]</scope>
    <source>
        <strain evidence="9 10">HBCM 1154</strain>
    </source>
</reference>
<dbReference type="InterPro" id="IPR036259">
    <property type="entry name" value="MFS_trans_sf"/>
</dbReference>
<evidence type="ECO:0000313" key="9">
    <source>
        <dbReference type="EMBL" id="XAE45126.1"/>
    </source>
</evidence>
<evidence type="ECO:0000256" key="5">
    <source>
        <dbReference type="ARBA" id="ARBA00022692"/>
    </source>
</evidence>
<accession>A0ABZ3DBA1</accession>
<evidence type="ECO:0000256" key="2">
    <source>
        <dbReference type="ARBA" id="ARBA00004429"/>
    </source>
</evidence>
<comment type="similarity">
    <text evidence="3">Belongs to the major facilitator superfamily. FHS transporter (TC 2.A.1.7) family.</text>
</comment>
<dbReference type="InterPro" id="IPR005964">
    <property type="entry name" value="Glc/Gal_transptr_bac"/>
</dbReference>
<dbReference type="Proteomes" id="UP001449795">
    <property type="component" value="Chromosome"/>
</dbReference>
<feature type="transmembrane region" description="Helical" evidence="8">
    <location>
        <begin position="85"/>
        <end position="104"/>
    </location>
</feature>
<feature type="transmembrane region" description="Helical" evidence="8">
    <location>
        <begin position="34"/>
        <end position="55"/>
    </location>
</feature>
<keyword evidence="4" id="KW-1003">Cell membrane</keyword>
<evidence type="ECO:0000256" key="4">
    <source>
        <dbReference type="ARBA" id="ARBA00022475"/>
    </source>
</evidence>
<feature type="transmembrane region" description="Helical" evidence="8">
    <location>
        <begin position="317"/>
        <end position="340"/>
    </location>
</feature>
<dbReference type="Gene3D" id="1.20.1250.20">
    <property type="entry name" value="MFS general substrate transporter like domains"/>
    <property type="match status" value="2"/>
</dbReference>
<dbReference type="SUPFAM" id="SSF103473">
    <property type="entry name" value="MFS general substrate transporter"/>
    <property type="match status" value="1"/>
</dbReference>
<dbReference type="InterPro" id="IPR050375">
    <property type="entry name" value="MFS_TsgA-like"/>
</dbReference>
<feature type="transmembrane region" description="Helical" evidence="8">
    <location>
        <begin position="180"/>
        <end position="197"/>
    </location>
</feature>
<feature type="transmembrane region" description="Helical" evidence="8">
    <location>
        <begin position="226"/>
        <end position="246"/>
    </location>
</feature>
<dbReference type="InterPro" id="IPR011701">
    <property type="entry name" value="MFS"/>
</dbReference>
<feature type="transmembrane region" description="Helical" evidence="8">
    <location>
        <begin position="62"/>
        <end position="79"/>
    </location>
</feature>
<feature type="transmembrane region" description="Helical" evidence="8">
    <location>
        <begin position="125"/>
        <end position="148"/>
    </location>
</feature>
<dbReference type="Pfam" id="PF07690">
    <property type="entry name" value="MFS_1"/>
    <property type="match status" value="1"/>
</dbReference>
<keyword evidence="10" id="KW-1185">Reference proteome</keyword>
<dbReference type="PANTHER" id="PTHR43702">
    <property type="entry name" value="L-FUCOSE-PROTON SYMPORTER"/>
    <property type="match status" value="1"/>
</dbReference>
<evidence type="ECO:0000256" key="1">
    <source>
        <dbReference type="ARBA" id="ARBA00003321"/>
    </source>
</evidence>
<evidence type="ECO:0000256" key="3">
    <source>
        <dbReference type="ARBA" id="ARBA00009120"/>
    </source>
</evidence>
<sequence length="410" mass="42571">MAILFFSIGFVTWLNGPLITFVQLAFNLSDVAAFLVPACFYLAYFVFPLPATYVARRTGLKTGMAVSLMVMAGGSAVFGECVTARWYPGALAGLAVIGAGLSLLQITINPYVSLLGPHARAAQRIAIMGTANKCAGIVAPLVFAWLVMRDIGGIAAQVQAAPDQAARDAILARFTHAVHAPYLAMALLLAGMAVWVLRSPLPPIALEGGGHEAGAVAGAGAGSGGLAGLALGVFAMFLYVGVEVLAGDAIGMYGRSVGLSLDVTKYLTALTLAAMMAGYLTGMVVVPRFVSQLRYMALSCVMGLVLCAAVWFSAGLVSVLCVALLGFANAMILPALFPVVMRRMGRHADHATALLVMAFSGGAVLPQLYVHLAQGWGTHAAFVLVAVPAYLVILGYFGLMRGRDEAGEAV</sequence>
<dbReference type="RefSeq" id="WP_342630271.1">
    <property type="nucleotide sequence ID" value="NZ_CP152276.1"/>
</dbReference>
<evidence type="ECO:0000256" key="6">
    <source>
        <dbReference type="ARBA" id="ARBA00022989"/>
    </source>
</evidence>
<evidence type="ECO:0000256" key="8">
    <source>
        <dbReference type="SAM" id="Phobius"/>
    </source>
</evidence>
<feature type="transmembrane region" description="Helical" evidence="8">
    <location>
        <begin position="352"/>
        <end position="370"/>
    </location>
</feature>
<dbReference type="NCBIfam" id="TIGR01272">
    <property type="entry name" value="gluP"/>
    <property type="match status" value="1"/>
</dbReference>
<feature type="transmembrane region" description="Helical" evidence="8">
    <location>
        <begin position="293"/>
        <end position="311"/>
    </location>
</feature>
<comment type="function">
    <text evidence="1">Intake of glucose and galactose.</text>
</comment>
<name>A0ABZ3DBA1_9PROT</name>
<keyword evidence="6 8" id="KW-1133">Transmembrane helix</keyword>
<keyword evidence="7 8" id="KW-0472">Membrane</keyword>
<dbReference type="EMBL" id="CP152276">
    <property type="protein sequence ID" value="XAE45126.1"/>
    <property type="molecule type" value="Genomic_DNA"/>
</dbReference>
<keyword evidence="5 8" id="KW-0812">Transmembrane</keyword>
<proteinExistence type="inferred from homology"/>
<feature type="transmembrane region" description="Helical" evidence="8">
    <location>
        <begin position="376"/>
        <end position="399"/>
    </location>
</feature>
<dbReference type="PANTHER" id="PTHR43702:SF12">
    <property type="entry name" value="N-ACETYL GLUCOSAMINE TRANSPORTER NAGP"/>
    <property type="match status" value="1"/>
</dbReference>
<gene>
    <name evidence="9" type="primary">gluP</name>
    <name evidence="9" type="ORF">AAC691_18695</name>
</gene>
<protein>
    <submittedName>
        <fullName evidence="9">Glucose/galactose MFS transporter</fullName>
    </submittedName>
</protein>
<organism evidence="9 10">
    <name type="scientific">Nguyenibacter vanlangensis</name>
    <dbReference type="NCBI Taxonomy" id="1216886"/>
    <lineage>
        <taxon>Bacteria</taxon>
        <taxon>Pseudomonadati</taxon>
        <taxon>Pseudomonadota</taxon>
        <taxon>Alphaproteobacteria</taxon>
        <taxon>Acetobacterales</taxon>
        <taxon>Acetobacteraceae</taxon>
        <taxon>Nguyenibacter</taxon>
    </lineage>
</organism>
<evidence type="ECO:0000256" key="7">
    <source>
        <dbReference type="ARBA" id="ARBA00023136"/>
    </source>
</evidence>
<feature type="transmembrane region" description="Helical" evidence="8">
    <location>
        <begin position="266"/>
        <end position="286"/>
    </location>
</feature>